<dbReference type="InterPro" id="IPR050687">
    <property type="entry name" value="Dynein_IC"/>
</dbReference>
<dbReference type="Pfam" id="PF00400">
    <property type="entry name" value="WD40"/>
    <property type="match status" value="1"/>
</dbReference>
<feature type="region of interest" description="Disordered" evidence="12">
    <location>
        <begin position="81"/>
        <end position="101"/>
    </location>
</feature>
<evidence type="ECO:0000256" key="9">
    <source>
        <dbReference type="ARBA" id="ARBA00023212"/>
    </source>
</evidence>
<comment type="similarity">
    <text evidence="2">Belongs to the dynein intermediate chain family.</text>
</comment>
<keyword evidence="3" id="KW-0963">Cytoplasm</keyword>
<comment type="caution">
    <text evidence="13">The sequence shown here is derived from an EMBL/GenBank/DDBJ whole genome shotgun (WGS) entry which is preliminary data.</text>
</comment>
<evidence type="ECO:0000256" key="12">
    <source>
        <dbReference type="SAM" id="MobiDB-lite"/>
    </source>
</evidence>
<evidence type="ECO:0000256" key="4">
    <source>
        <dbReference type="ARBA" id="ARBA00022574"/>
    </source>
</evidence>
<dbReference type="SMART" id="SM00320">
    <property type="entry name" value="WD40"/>
    <property type="match status" value="3"/>
</dbReference>
<organism evidence="13 14">
    <name type="scientific">Oedothorax gibbosus</name>
    <dbReference type="NCBI Taxonomy" id="931172"/>
    <lineage>
        <taxon>Eukaryota</taxon>
        <taxon>Metazoa</taxon>
        <taxon>Ecdysozoa</taxon>
        <taxon>Arthropoda</taxon>
        <taxon>Chelicerata</taxon>
        <taxon>Arachnida</taxon>
        <taxon>Araneae</taxon>
        <taxon>Araneomorphae</taxon>
        <taxon>Entelegynae</taxon>
        <taxon>Araneoidea</taxon>
        <taxon>Linyphiidae</taxon>
        <taxon>Erigoninae</taxon>
        <taxon>Oedothorax</taxon>
    </lineage>
</organism>
<feature type="region of interest" description="Disordered" evidence="12">
    <location>
        <begin position="153"/>
        <end position="179"/>
    </location>
</feature>
<protein>
    <recommendedName>
        <fullName evidence="15">Dynein intermediate chain 2, ciliary</fullName>
    </recommendedName>
</protein>
<feature type="repeat" description="WD" evidence="11">
    <location>
        <begin position="443"/>
        <end position="476"/>
    </location>
</feature>
<dbReference type="PANTHER" id="PTHR12442">
    <property type="entry name" value="DYNEIN INTERMEDIATE CHAIN"/>
    <property type="match status" value="1"/>
</dbReference>
<evidence type="ECO:0000256" key="5">
    <source>
        <dbReference type="ARBA" id="ARBA00022701"/>
    </source>
</evidence>
<name>A0AAV6VPY1_9ARAC</name>
<keyword evidence="4 11" id="KW-0853">WD repeat</keyword>
<dbReference type="PROSITE" id="PS50294">
    <property type="entry name" value="WD_REPEATS_REGION"/>
    <property type="match status" value="1"/>
</dbReference>
<evidence type="ECO:0000256" key="8">
    <source>
        <dbReference type="ARBA" id="ARBA00023175"/>
    </source>
</evidence>
<dbReference type="GO" id="GO:0045504">
    <property type="term" value="F:dynein heavy chain binding"/>
    <property type="evidence" value="ECO:0007669"/>
    <property type="project" value="TreeGrafter"/>
</dbReference>
<evidence type="ECO:0000256" key="7">
    <source>
        <dbReference type="ARBA" id="ARBA00023017"/>
    </source>
</evidence>
<evidence type="ECO:0000256" key="2">
    <source>
        <dbReference type="ARBA" id="ARBA00011059"/>
    </source>
</evidence>
<dbReference type="SUPFAM" id="SSF50978">
    <property type="entry name" value="WD40 repeat-like"/>
    <property type="match status" value="1"/>
</dbReference>
<keyword evidence="5" id="KW-0493">Microtubule</keyword>
<evidence type="ECO:0000256" key="10">
    <source>
        <dbReference type="ARBA" id="ARBA00023273"/>
    </source>
</evidence>
<dbReference type="GO" id="GO:0003341">
    <property type="term" value="P:cilium movement"/>
    <property type="evidence" value="ECO:0007669"/>
    <property type="project" value="TreeGrafter"/>
</dbReference>
<gene>
    <name evidence="13" type="ORF">JTE90_006919</name>
</gene>
<keyword evidence="6" id="KW-0677">Repeat</keyword>
<evidence type="ECO:0000256" key="3">
    <source>
        <dbReference type="ARBA" id="ARBA00022490"/>
    </source>
</evidence>
<comment type="subcellular location">
    <subcellularLocation>
        <location evidence="1">Cytoplasm</location>
        <location evidence="1">Cytoskeleton</location>
        <location evidence="1">Cilium axoneme</location>
    </subcellularLocation>
</comment>
<dbReference type="PROSITE" id="PS50082">
    <property type="entry name" value="WD_REPEATS_2"/>
    <property type="match status" value="1"/>
</dbReference>
<keyword evidence="10" id="KW-0966">Cell projection</keyword>
<keyword evidence="7" id="KW-0243">Dynein</keyword>
<accession>A0AAV6VPY1</accession>
<evidence type="ECO:0008006" key="15">
    <source>
        <dbReference type="Google" id="ProtNLM"/>
    </source>
</evidence>
<dbReference type="Gene3D" id="2.130.10.10">
    <property type="entry name" value="YVTN repeat-like/Quinoprotein amine dehydrogenase"/>
    <property type="match status" value="2"/>
</dbReference>
<keyword evidence="14" id="KW-1185">Reference proteome</keyword>
<dbReference type="Proteomes" id="UP000827092">
    <property type="component" value="Unassembled WGS sequence"/>
</dbReference>
<keyword evidence="9" id="KW-0206">Cytoskeleton</keyword>
<sequence length="608" mass="68617">MIGSSEEEDGDDDENMHTNLEQIMLTMDELDRDVSTVLTTSNPYFDESAVEYSHKNRAYEPLKNRNSTIMFFCQIGNIKRKDTESDAQGSSQAEESVEELDTKRKNKFNFCDRATQTHNHVHVVKYTQTEPLPQLTFEGSVSPADILQTYIEKESENKLSDEEEAPPKPTRKISRKDTKVDDPIRQRRYFRFCERMIDQNLMSDVNIDFSFYDTPSDEFKEKGFGSLLALWKFSYPAMKGTPVNDLSWNPTYPDMFAVAFGSHDPSKRGSSGGCVCVFSLKCPSHPERVIACHSAVLAVHLRGPDLVALGCSDGEVAVHSLAAEGTGPLARNGSRVEHSDVVYQVKWLPDTIDGRHNFCSISADYRVISWLLAKSELIPTEVINLRQFDLFAKVPERDKFSKMSCGTCISFHPSQRDLFLIGTEGGPIHKWSNLSTAQHLEDYADHQNIVYNVQWNPYHPRVFLSCSADWTIRIWDHAQRTSVCTFDLMQEVRDIAWAPFSSTLFAAVTTDGKVHIFDVHMNRQQSTSSYAVCSSKRSVHLTTVQFNPVKPVLIVGDDRGSVISFKLSPNLRSSLKAFQTTESSKFAAAETEKMEKILKLAGNSENCS</sequence>
<dbReference type="GO" id="GO:0036158">
    <property type="term" value="P:outer dynein arm assembly"/>
    <property type="evidence" value="ECO:0007669"/>
    <property type="project" value="TreeGrafter"/>
</dbReference>
<dbReference type="EMBL" id="JAFNEN010000043">
    <property type="protein sequence ID" value="KAG8198170.1"/>
    <property type="molecule type" value="Genomic_DNA"/>
</dbReference>
<dbReference type="InterPro" id="IPR015943">
    <property type="entry name" value="WD40/YVTN_repeat-like_dom_sf"/>
</dbReference>
<evidence type="ECO:0000256" key="6">
    <source>
        <dbReference type="ARBA" id="ARBA00022737"/>
    </source>
</evidence>
<dbReference type="AlphaFoldDB" id="A0AAV6VPY1"/>
<evidence type="ECO:0000256" key="1">
    <source>
        <dbReference type="ARBA" id="ARBA00004430"/>
    </source>
</evidence>
<dbReference type="InterPro" id="IPR001680">
    <property type="entry name" value="WD40_rpt"/>
</dbReference>
<proteinExistence type="inferred from homology"/>
<keyword evidence="8" id="KW-0505">Motor protein</keyword>
<evidence type="ECO:0000313" key="13">
    <source>
        <dbReference type="EMBL" id="KAG8198170.1"/>
    </source>
</evidence>
<dbReference type="GO" id="GO:0005874">
    <property type="term" value="C:microtubule"/>
    <property type="evidence" value="ECO:0007669"/>
    <property type="project" value="UniProtKB-KW"/>
</dbReference>
<dbReference type="GO" id="GO:0036157">
    <property type="term" value="C:outer dynein arm"/>
    <property type="evidence" value="ECO:0007669"/>
    <property type="project" value="TreeGrafter"/>
</dbReference>
<dbReference type="GO" id="GO:0045503">
    <property type="term" value="F:dynein light chain binding"/>
    <property type="evidence" value="ECO:0007669"/>
    <property type="project" value="TreeGrafter"/>
</dbReference>
<dbReference type="PANTHER" id="PTHR12442:SF11">
    <property type="entry name" value="DYNEIN AXONEMAL INTERMEDIATE CHAIN 1"/>
    <property type="match status" value="1"/>
</dbReference>
<reference evidence="13 14" key="1">
    <citation type="journal article" date="2022" name="Nat. Ecol. Evol.">
        <title>A masculinizing supergene underlies an exaggerated male reproductive morph in a spider.</title>
        <authorList>
            <person name="Hendrickx F."/>
            <person name="De Corte Z."/>
            <person name="Sonet G."/>
            <person name="Van Belleghem S.M."/>
            <person name="Kostlbacher S."/>
            <person name="Vangestel C."/>
        </authorList>
    </citation>
    <scope>NUCLEOTIDE SEQUENCE [LARGE SCALE GENOMIC DNA]</scope>
    <source>
        <strain evidence="13">W744_W776</strain>
    </source>
</reference>
<dbReference type="InterPro" id="IPR036322">
    <property type="entry name" value="WD40_repeat_dom_sf"/>
</dbReference>
<evidence type="ECO:0000256" key="11">
    <source>
        <dbReference type="PROSITE-ProRule" id="PRU00221"/>
    </source>
</evidence>
<evidence type="ECO:0000313" key="14">
    <source>
        <dbReference type="Proteomes" id="UP000827092"/>
    </source>
</evidence>